<dbReference type="InterPro" id="IPR010987">
    <property type="entry name" value="Glutathione-S-Trfase_C-like"/>
</dbReference>
<dbReference type="EMBL" id="PQSP01000013">
    <property type="protein sequence ID" value="RUS65411.1"/>
    <property type="molecule type" value="Genomic_DNA"/>
</dbReference>
<gene>
    <name evidence="3" type="primary">yibF</name>
    <name evidence="3" type="ORF">CUZ56_02992</name>
</gene>
<dbReference type="InterPro" id="IPR004045">
    <property type="entry name" value="Glutathione_S-Trfase_N"/>
</dbReference>
<evidence type="ECO:0000313" key="3">
    <source>
        <dbReference type="EMBL" id="RUS65411.1"/>
    </source>
</evidence>
<name>A0A433S9L0_9BURK</name>
<proteinExistence type="predicted"/>
<sequence>MKLFFAPTSPFVRKCLICAAALKLQDRLELVSAKAHPVVRDVQVVQHNPLGKIPALLTDDGLTLYDSRVICEYLNSLVQGPLFPADGQARWQALSMQSLADGMMDACVLARYEDIVRPEELRWPTWKSSQLKKVSAGLRALETQADTLGQQPDIGSIAVACALWYLDLRYAEIDWRQSYPHLAQWYQGFSQQPAIAANWQTET</sequence>
<evidence type="ECO:0000259" key="2">
    <source>
        <dbReference type="PROSITE" id="PS50405"/>
    </source>
</evidence>
<dbReference type="PANTHER" id="PTHR43968">
    <property type="match status" value="1"/>
</dbReference>
<organism evidence="3 4">
    <name type="scientific">Saezia sanguinis</name>
    <dbReference type="NCBI Taxonomy" id="1965230"/>
    <lineage>
        <taxon>Bacteria</taxon>
        <taxon>Pseudomonadati</taxon>
        <taxon>Pseudomonadota</taxon>
        <taxon>Betaproteobacteria</taxon>
        <taxon>Burkholderiales</taxon>
        <taxon>Saeziaceae</taxon>
        <taxon>Saezia</taxon>
    </lineage>
</organism>
<keyword evidence="4" id="KW-1185">Reference proteome</keyword>
<dbReference type="CDD" id="cd03049">
    <property type="entry name" value="GST_N_3"/>
    <property type="match status" value="1"/>
</dbReference>
<dbReference type="SUPFAM" id="SSF47616">
    <property type="entry name" value="GST C-terminal domain-like"/>
    <property type="match status" value="1"/>
</dbReference>
<dbReference type="Gene3D" id="1.20.1050.10">
    <property type="match status" value="1"/>
</dbReference>
<dbReference type="PANTHER" id="PTHR43968:SF6">
    <property type="entry name" value="GLUTATHIONE S-TRANSFERASE OMEGA"/>
    <property type="match status" value="1"/>
</dbReference>
<evidence type="ECO:0000313" key="4">
    <source>
        <dbReference type="Proteomes" id="UP000286947"/>
    </source>
</evidence>
<dbReference type="SUPFAM" id="SSF52833">
    <property type="entry name" value="Thioredoxin-like"/>
    <property type="match status" value="1"/>
</dbReference>
<dbReference type="InterPro" id="IPR036282">
    <property type="entry name" value="Glutathione-S-Trfase_C_sf"/>
</dbReference>
<dbReference type="RefSeq" id="WP_126981148.1">
    <property type="nucleotide sequence ID" value="NZ_PQSP01000013.1"/>
</dbReference>
<accession>A0A433S9L0</accession>
<dbReference type="InterPro" id="IPR036249">
    <property type="entry name" value="Thioredoxin-like_sf"/>
</dbReference>
<dbReference type="PROSITE" id="PS50405">
    <property type="entry name" value="GST_CTER"/>
    <property type="match status" value="1"/>
</dbReference>
<feature type="domain" description="GST N-terminal" evidence="1">
    <location>
        <begin position="1"/>
        <end position="82"/>
    </location>
</feature>
<dbReference type="PROSITE" id="PS50404">
    <property type="entry name" value="GST_NTER"/>
    <property type="match status" value="1"/>
</dbReference>
<dbReference type="CDD" id="cd03205">
    <property type="entry name" value="GST_C_6"/>
    <property type="match status" value="1"/>
</dbReference>
<dbReference type="Proteomes" id="UP000286947">
    <property type="component" value="Unassembled WGS sequence"/>
</dbReference>
<dbReference type="GO" id="GO:0005737">
    <property type="term" value="C:cytoplasm"/>
    <property type="evidence" value="ECO:0007669"/>
    <property type="project" value="TreeGrafter"/>
</dbReference>
<dbReference type="AlphaFoldDB" id="A0A433S9L0"/>
<dbReference type="Pfam" id="PF13409">
    <property type="entry name" value="GST_N_2"/>
    <property type="match status" value="1"/>
</dbReference>
<evidence type="ECO:0000259" key="1">
    <source>
        <dbReference type="PROSITE" id="PS50404"/>
    </source>
</evidence>
<feature type="domain" description="GST C-terminal" evidence="2">
    <location>
        <begin position="86"/>
        <end position="203"/>
    </location>
</feature>
<dbReference type="InterPro" id="IPR050983">
    <property type="entry name" value="GST_Omega/HSP26"/>
</dbReference>
<dbReference type="Pfam" id="PF13410">
    <property type="entry name" value="GST_C_2"/>
    <property type="match status" value="1"/>
</dbReference>
<dbReference type="OrthoDB" id="8634103at2"/>
<protein>
    <submittedName>
        <fullName evidence="3">Putative GST-like protein YibF</fullName>
    </submittedName>
</protein>
<dbReference type="Gene3D" id="3.40.30.10">
    <property type="entry name" value="Glutaredoxin"/>
    <property type="match status" value="1"/>
</dbReference>
<comment type="caution">
    <text evidence="3">The sequence shown here is derived from an EMBL/GenBank/DDBJ whole genome shotgun (WGS) entry which is preliminary data.</text>
</comment>
<reference evidence="3 4" key="1">
    <citation type="submission" date="2018-01" db="EMBL/GenBank/DDBJ databases">
        <title>Saezia sanguinis gen. nov., sp. nov., in the order Burkholderiales isolated from human blood.</title>
        <authorList>
            <person name="Medina-Pascual M.J."/>
            <person name="Valdezate S."/>
            <person name="Monzon S."/>
            <person name="Cuesta I."/>
            <person name="Carrasco G."/>
            <person name="Villalon P."/>
            <person name="Saez-Nieto J.A."/>
        </authorList>
    </citation>
    <scope>NUCLEOTIDE SEQUENCE [LARGE SCALE GENOMIC DNA]</scope>
    <source>
        <strain evidence="3 4">CNM695-12</strain>
    </source>
</reference>